<sequence length="157" mass="17418">MNNSVSYRSRPIGLPKVVGASEDAHSCELRFPRTCVTPSSLVTSSFTPIVTTVNERRLFLQEELLNDSRTIIVPCSICFLFHTDAGACLFFDCGTSNTSGYGSLSIRTVSGLCCVSRSLHPHFHRSLVYIMFHNLLEILVQHAQFNFTCRISGVNVV</sequence>
<proteinExistence type="predicted"/>
<organism evidence="1 2">
    <name type="scientific">Artomyces pyxidatus</name>
    <dbReference type="NCBI Taxonomy" id="48021"/>
    <lineage>
        <taxon>Eukaryota</taxon>
        <taxon>Fungi</taxon>
        <taxon>Dikarya</taxon>
        <taxon>Basidiomycota</taxon>
        <taxon>Agaricomycotina</taxon>
        <taxon>Agaricomycetes</taxon>
        <taxon>Russulales</taxon>
        <taxon>Auriscalpiaceae</taxon>
        <taxon>Artomyces</taxon>
    </lineage>
</organism>
<reference evidence="1" key="2">
    <citation type="journal article" date="2022" name="New Phytol.">
        <title>Evolutionary transition to the ectomycorrhizal habit in the genomes of a hyperdiverse lineage of mushroom-forming fungi.</title>
        <authorList>
            <person name="Looney B."/>
            <person name="Miyauchi S."/>
            <person name="Morin E."/>
            <person name="Drula E."/>
            <person name="Courty P.E."/>
            <person name="Kohler A."/>
            <person name="Kuo A."/>
            <person name="LaButti K."/>
            <person name="Pangilinan J."/>
            <person name="Lipzen A."/>
            <person name="Riley R."/>
            <person name="Andreopoulos W."/>
            <person name="He G."/>
            <person name="Johnson J."/>
            <person name="Nolan M."/>
            <person name="Tritt A."/>
            <person name="Barry K.W."/>
            <person name="Grigoriev I.V."/>
            <person name="Nagy L.G."/>
            <person name="Hibbett D."/>
            <person name="Henrissat B."/>
            <person name="Matheny P.B."/>
            <person name="Labbe J."/>
            <person name="Martin F.M."/>
        </authorList>
    </citation>
    <scope>NUCLEOTIDE SEQUENCE</scope>
    <source>
        <strain evidence="1">HHB10654</strain>
    </source>
</reference>
<evidence type="ECO:0000313" key="1">
    <source>
        <dbReference type="EMBL" id="KAI0055937.1"/>
    </source>
</evidence>
<dbReference type="EMBL" id="MU277275">
    <property type="protein sequence ID" value="KAI0055937.1"/>
    <property type="molecule type" value="Genomic_DNA"/>
</dbReference>
<reference evidence="1" key="1">
    <citation type="submission" date="2021-03" db="EMBL/GenBank/DDBJ databases">
        <authorList>
            <consortium name="DOE Joint Genome Institute"/>
            <person name="Ahrendt S."/>
            <person name="Looney B.P."/>
            <person name="Miyauchi S."/>
            <person name="Morin E."/>
            <person name="Drula E."/>
            <person name="Courty P.E."/>
            <person name="Chicoki N."/>
            <person name="Fauchery L."/>
            <person name="Kohler A."/>
            <person name="Kuo A."/>
            <person name="Labutti K."/>
            <person name="Pangilinan J."/>
            <person name="Lipzen A."/>
            <person name="Riley R."/>
            <person name="Andreopoulos W."/>
            <person name="He G."/>
            <person name="Johnson J."/>
            <person name="Barry K.W."/>
            <person name="Grigoriev I.V."/>
            <person name="Nagy L."/>
            <person name="Hibbett D."/>
            <person name="Henrissat B."/>
            <person name="Matheny P.B."/>
            <person name="Labbe J."/>
            <person name="Martin F."/>
        </authorList>
    </citation>
    <scope>NUCLEOTIDE SEQUENCE</scope>
    <source>
        <strain evidence="1">HHB10654</strain>
    </source>
</reference>
<protein>
    <submittedName>
        <fullName evidence="1">Uncharacterized protein</fullName>
    </submittedName>
</protein>
<dbReference type="Proteomes" id="UP000814140">
    <property type="component" value="Unassembled WGS sequence"/>
</dbReference>
<name>A0ACB8SI70_9AGAM</name>
<accession>A0ACB8SI70</accession>
<evidence type="ECO:0000313" key="2">
    <source>
        <dbReference type="Proteomes" id="UP000814140"/>
    </source>
</evidence>
<gene>
    <name evidence="1" type="ORF">BV25DRAFT_1671123</name>
</gene>
<comment type="caution">
    <text evidence="1">The sequence shown here is derived from an EMBL/GenBank/DDBJ whole genome shotgun (WGS) entry which is preliminary data.</text>
</comment>
<keyword evidence="2" id="KW-1185">Reference proteome</keyword>